<keyword evidence="2 4" id="KW-0378">Hydrolase</keyword>
<keyword evidence="6" id="KW-1185">Reference proteome</keyword>
<dbReference type="Pfam" id="PF02545">
    <property type="entry name" value="Maf"/>
    <property type="match status" value="1"/>
</dbReference>
<evidence type="ECO:0000256" key="4">
    <source>
        <dbReference type="HAMAP-Rule" id="MF_00528"/>
    </source>
</evidence>
<comment type="cofactor">
    <cofactor evidence="1 4">
        <name>a divalent metal cation</name>
        <dbReference type="ChEBI" id="CHEBI:60240"/>
    </cofactor>
</comment>
<dbReference type="EC" id="3.6.1.9" evidence="4"/>
<name>A0A5C8Z7M9_9GAMM</name>
<proteinExistence type="inferred from homology"/>
<dbReference type="AlphaFoldDB" id="A0A5C8Z7M9"/>
<dbReference type="GO" id="GO:0036218">
    <property type="term" value="F:dTTP diphosphatase activity"/>
    <property type="evidence" value="ECO:0007669"/>
    <property type="project" value="RHEA"/>
</dbReference>
<dbReference type="SUPFAM" id="SSF52972">
    <property type="entry name" value="ITPase-like"/>
    <property type="match status" value="1"/>
</dbReference>
<evidence type="ECO:0000256" key="1">
    <source>
        <dbReference type="ARBA" id="ARBA00001968"/>
    </source>
</evidence>
<protein>
    <recommendedName>
        <fullName evidence="4">dTTP/UTP pyrophosphatase</fullName>
        <shortName evidence="4">dTTPase/UTPase</shortName>
        <ecNumber evidence="4">3.6.1.9</ecNumber>
    </recommendedName>
    <alternativeName>
        <fullName evidence="4">Nucleoside triphosphate pyrophosphatase</fullName>
    </alternativeName>
    <alternativeName>
        <fullName evidence="4">Nucleotide pyrophosphatase</fullName>
        <shortName evidence="4">Nucleotide PPase</shortName>
    </alternativeName>
</protein>
<dbReference type="PANTHER" id="PTHR43213:SF5">
    <property type="entry name" value="BIFUNCTIONAL DTTP_UTP PYROPHOSPHATASE_METHYLTRANSFERASE PROTEIN-RELATED"/>
    <property type="match status" value="1"/>
</dbReference>
<organism evidence="5 6">
    <name type="scientific">Reinekea thalattae</name>
    <dbReference type="NCBI Taxonomy" id="2593301"/>
    <lineage>
        <taxon>Bacteria</taxon>
        <taxon>Pseudomonadati</taxon>
        <taxon>Pseudomonadota</taxon>
        <taxon>Gammaproteobacteria</taxon>
        <taxon>Oceanospirillales</taxon>
        <taxon>Saccharospirillaceae</taxon>
        <taxon>Reinekea</taxon>
    </lineage>
</organism>
<feature type="site" description="Important for substrate specificity" evidence="4">
    <location>
        <position position="85"/>
    </location>
</feature>
<dbReference type="HAMAP" id="MF_00528">
    <property type="entry name" value="Maf"/>
    <property type="match status" value="1"/>
</dbReference>
<comment type="caution">
    <text evidence="5">The sequence shown here is derived from an EMBL/GenBank/DDBJ whole genome shotgun (WGS) entry which is preliminary data.</text>
</comment>
<dbReference type="GO" id="GO:0036221">
    <property type="term" value="F:UTP diphosphatase activity"/>
    <property type="evidence" value="ECO:0007669"/>
    <property type="project" value="RHEA"/>
</dbReference>
<comment type="catalytic activity">
    <reaction evidence="4">
        <text>UTP + H2O = UMP + diphosphate + H(+)</text>
        <dbReference type="Rhea" id="RHEA:29395"/>
        <dbReference type="ChEBI" id="CHEBI:15377"/>
        <dbReference type="ChEBI" id="CHEBI:15378"/>
        <dbReference type="ChEBI" id="CHEBI:33019"/>
        <dbReference type="ChEBI" id="CHEBI:46398"/>
        <dbReference type="ChEBI" id="CHEBI:57865"/>
        <dbReference type="EC" id="3.6.1.9"/>
    </reaction>
</comment>
<sequence>MAQLILASQSPRRQELLASLGVEFDIFAADIDESVLPQEQAEAYVQRLALEKAKAVLAAAPTFKQTTEQALEQSTEQRWVLGSDTAVVVDGKILGKPVDQDDFYSMMQLLSGRSHCVLTAIALVSNHHVYSDCVSTEVCFSHLTESQIKAYWHTGEPLDKAGGYGIQGLASVFIEQITGSYSAVVGLPIHQTAKLLTQADIPLWHGELQLT</sequence>
<dbReference type="EMBL" id="VKAD01000001">
    <property type="protein sequence ID" value="TXR53952.1"/>
    <property type="molecule type" value="Genomic_DNA"/>
</dbReference>
<comment type="similarity">
    <text evidence="4">Belongs to the Maf family. YhdE subfamily.</text>
</comment>
<dbReference type="RefSeq" id="WP_147713351.1">
    <property type="nucleotide sequence ID" value="NZ_VKAD01000001.1"/>
</dbReference>
<evidence type="ECO:0000256" key="2">
    <source>
        <dbReference type="ARBA" id="ARBA00022801"/>
    </source>
</evidence>
<comment type="catalytic activity">
    <reaction evidence="4">
        <text>dTTP + H2O = dTMP + diphosphate + H(+)</text>
        <dbReference type="Rhea" id="RHEA:28534"/>
        <dbReference type="ChEBI" id="CHEBI:15377"/>
        <dbReference type="ChEBI" id="CHEBI:15378"/>
        <dbReference type="ChEBI" id="CHEBI:33019"/>
        <dbReference type="ChEBI" id="CHEBI:37568"/>
        <dbReference type="ChEBI" id="CHEBI:63528"/>
        <dbReference type="EC" id="3.6.1.9"/>
    </reaction>
</comment>
<accession>A0A5C8Z7M9</accession>
<feature type="site" description="Important for substrate specificity" evidence="4">
    <location>
        <position position="12"/>
    </location>
</feature>
<dbReference type="GO" id="GO:0005737">
    <property type="term" value="C:cytoplasm"/>
    <property type="evidence" value="ECO:0007669"/>
    <property type="project" value="UniProtKB-SubCell"/>
</dbReference>
<keyword evidence="3 4" id="KW-0546">Nucleotide metabolism</keyword>
<evidence type="ECO:0000256" key="3">
    <source>
        <dbReference type="ARBA" id="ARBA00023080"/>
    </source>
</evidence>
<feature type="active site" description="Proton acceptor" evidence="4">
    <location>
        <position position="84"/>
    </location>
</feature>
<feature type="site" description="Important for substrate specificity" evidence="4">
    <location>
        <position position="167"/>
    </location>
</feature>
<dbReference type="GO" id="GO:0009117">
    <property type="term" value="P:nucleotide metabolic process"/>
    <property type="evidence" value="ECO:0007669"/>
    <property type="project" value="UniProtKB-KW"/>
</dbReference>
<dbReference type="InterPro" id="IPR003697">
    <property type="entry name" value="Maf-like"/>
</dbReference>
<dbReference type="CDD" id="cd00555">
    <property type="entry name" value="Maf"/>
    <property type="match status" value="1"/>
</dbReference>
<evidence type="ECO:0000313" key="5">
    <source>
        <dbReference type="EMBL" id="TXR53952.1"/>
    </source>
</evidence>
<dbReference type="Proteomes" id="UP000321764">
    <property type="component" value="Unassembled WGS sequence"/>
</dbReference>
<comment type="subcellular location">
    <subcellularLocation>
        <location evidence="4">Cytoplasm</location>
    </subcellularLocation>
</comment>
<comment type="caution">
    <text evidence="4">Lacks conserved residue(s) required for the propagation of feature annotation.</text>
</comment>
<dbReference type="PIRSF" id="PIRSF006305">
    <property type="entry name" value="Maf"/>
    <property type="match status" value="1"/>
</dbReference>
<dbReference type="PANTHER" id="PTHR43213">
    <property type="entry name" value="BIFUNCTIONAL DTTP/UTP PYROPHOSPHATASE/METHYLTRANSFERASE PROTEIN-RELATED"/>
    <property type="match status" value="1"/>
</dbReference>
<dbReference type="NCBIfam" id="TIGR00172">
    <property type="entry name" value="maf"/>
    <property type="match status" value="1"/>
</dbReference>
<keyword evidence="4" id="KW-0963">Cytoplasm</keyword>
<comment type="function">
    <text evidence="4">Nucleoside triphosphate pyrophosphatase that hydrolyzes dTTP and UTP. May have a dual role in cell division arrest and in preventing the incorporation of modified nucleotides into cellular nucleic acids.</text>
</comment>
<dbReference type="InterPro" id="IPR029001">
    <property type="entry name" value="ITPase-like_fam"/>
</dbReference>
<gene>
    <name evidence="5" type="ORF">FME95_05225</name>
</gene>
<evidence type="ECO:0000313" key="6">
    <source>
        <dbReference type="Proteomes" id="UP000321764"/>
    </source>
</evidence>
<reference evidence="5 6" key="1">
    <citation type="submission" date="2019-07" db="EMBL/GenBank/DDBJ databases">
        <title>Reinekea sp. strain SSH23 genome sequencing and assembly.</title>
        <authorList>
            <person name="Kim I."/>
        </authorList>
    </citation>
    <scope>NUCLEOTIDE SEQUENCE [LARGE SCALE GENOMIC DNA]</scope>
    <source>
        <strain evidence="5 6">SSH23</strain>
    </source>
</reference>
<dbReference type="Gene3D" id="3.90.950.10">
    <property type="match status" value="1"/>
</dbReference>
<dbReference type="OrthoDB" id="9807767at2"/>